<dbReference type="EMBL" id="SKBM01000012">
    <property type="protein sequence ID" value="TCZ60894.1"/>
    <property type="molecule type" value="Genomic_DNA"/>
</dbReference>
<evidence type="ECO:0000256" key="2">
    <source>
        <dbReference type="ARBA" id="ARBA00007749"/>
    </source>
</evidence>
<evidence type="ECO:0000256" key="3">
    <source>
        <dbReference type="ARBA" id="ARBA00022723"/>
    </source>
</evidence>
<dbReference type="InterPro" id="IPR051013">
    <property type="entry name" value="MBL_superfamily_lactonases"/>
</dbReference>
<keyword evidence="8" id="KW-1185">Reference proteome</keyword>
<evidence type="ECO:0000256" key="5">
    <source>
        <dbReference type="ARBA" id="ARBA00022833"/>
    </source>
</evidence>
<comment type="caution">
    <text evidence="7">The sequence shown here is derived from an EMBL/GenBank/DDBJ whole genome shotgun (WGS) entry which is preliminary data.</text>
</comment>
<dbReference type="SMART" id="SM00849">
    <property type="entry name" value="Lactamase_B"/>
    <property type="match status" value="1"/>
</dbReference>
<evidence type="ECO:0000313" key="8">
    <source>
        <dbReference type="Proteomes" id="UP000295023"/>
    </source>
</evidence>
<dbReference type="SUPFAM" id="SSF56281">
    <property type="entry name" value="Metallo-hydrolase/oxidoreductase"/>
    <property type="match status" value="1"/>
</dbReference>
<keyword evidence="4" id="KW-0378">Hydrolase</keyword>
<name>A0A4R4DMK1_9PROT</name>
<dbReference type="GO" id="GO:0046872">
    <property type="term" value="F:metal ion binding"/>
    <property type="evidence" value="ECO:0007669"/>
    <property type="project" value="UniProtKB-KW"/>
</dbReference>
<feature type="domain" description="Metallo-beta-lactamase" evidence="6">
    <location>
        <begin position="38"/>
        <end position="252"/>
    </location>
</feature>
<dbReference type="Proteomes" id="UP000295023">
    <property type="component" value="Unassembled WGS sequence"/>
</dbReference>
<comment type="cofactor">
    <cofactor evidence="1">
        <name>Zn(2+)</name>
        <dbReference type="ChEBI" id="CHEBI:29105"/>
    </cofactor>
</comment>
<gene>
    <name evidence="7" type="ORF">EXY23_14070</name>
</gene>
<dbReference type="Pfam" id="PF00753">
    <property type="entry name" value="Lactamase_B"/>
    <property type="match status" value="1"/>
</dbReference>
<sequence length="268" mass="29774">MQGRTRMSKLRLTVLDAGPLNPDKNKLVAFAPGRVAVPTTVGVIEHPRHGVVLWDTGISPVVADPDRGDAYWGAGLRDAFGAHGFTRAHAVDAQLERLGIKPAEVRYVVYSHLHLDHAGGMSCFPGAVHVVQRDEIRYALWPDAWTRPVYCQNDFQDIRTLDILELDGDFDLFGDGSLRLLKTPGHAPGHQALLLDLAQRGRVCLGADVGHQRDGYEAMVPMPWDWSTSAMSMTRMRMRQMERAGIPVFLCHDAGDFDKLPRDGAFWD</sequence>
<accession>A0A4R4DMK1</accession>
<dbReference type="OrthoDB" id="9773738at2"/>
<dbReference type="Gene3D" id="3.60.15.10">
    <property type="entry name" value="Ribonuclease Z/Hydroxyacylglutathione hydrolase-like"/>
    <property type="match status" value="1"/>
</dbReference>
<dbReference type="PANTHER" id="PTHR42978">
    <property type="entry name" value="QUORUM-QUENCHING LACTONASE YTNP-RELATED-RELATED"/>
    <property type="match status" value="1"/>
</dbReference>
<evidence type="ECO:0000256" key="1">
    <source>
        <dbReference type="ARBA" id="ARBA00001947"/>
    </source>
</evidence>
<keyword evidence="3" id="KW-0479">Metal-binding</keyword>
<comment type="similarity">
    <text evidence="2">Belongs to the metallo-beta-lactamase superfamily.</text>
</comment>
<evidence type="ECO:0000259" key="6">
    <source>
        <dbReference type="SMART" id="SM00849"/>
    </source>
</evidence>
<keyword evidence="5" id="KW-0862">Zinc</keyword>
<reference evidence="7 8" key="1">
    <citation type="submission" date="2019-03" db="EMBL/GenBank/DDBJ databases">
        <title>Paracraurococcus aquatilis NE82 genome sequence.</title>
        <authorList>
            <person name="Zhao Y."/>
            <person name="Du Z."/>
        </authorList>
    </citation>
    <scope>NUCLEOTIDE SEQUENCE [LARGE SCALE GENOMIC DNA]</scope>
    <source>
        <strain evidence="7 8">NE82</strain>
    </source>
</reference>
<evidence type="ECO:0000256" key="4">
    <source>
        <dbReference type="ARBA" id="ARBA00022801"/>
    </source>
</evidence>
<protein>
    <submittedName>
        <fullName evidence="7">N-acyl homoserine lactonase family protein</fullName>
    </submittedName>
</protein>
<organism evidence="7 8">
    <name type="scientific">Roseicella aquatilis</name>
    <dbReference type="NCBI Taxonomy" id="2527868"/>
    <lineage>
        <taxon>Bacteria</taxon>
        <taxon>Pseudomonadati</taxon>
        <taxon>Pseudomonadota</taxon>
        <taxon>Alphaproteobacteria</taxon>
        <taxon>Acetobacterales</taxon>
        <taxon>Roseomonadaceae</taxon>
        <taxon>Roseicella</taxon>
    </lineage>
</organism>
<proteinExistence type="inferred from homology"/>
<dbReference type="InterPro" id="IPR001279">
    <property type="entry name" value="Metallo-B-lactamas"/>
</dbReference>
<dbReference type="InterPro" id="IPR036866">
    <property type="entry name" value="RibonucZ/Hydroxyglut_hydro"/>
</dbReference>
<dbReference type="GO" id="GO:0016787">
    <property type="term" value="F:hydrolase activity"/>
    <property type="evidence" value="ECO:0007669"/>
    <property type="project" value="UniProtKB-KW"/>
</dbReference>
<evidence type="ECO:0000313" key="7">
    <source>
        <dbReference type="EMBL" id="TCZ60894.1"/>
    </source>
</evidence>
<dbReference type="CDD" id="cd07729">
    <property type="entry name" value="AHL_lactonase_MBL-fold"/>
    <property type="match status" value="1"/>
</dbReference>
<dbReference type="AlphaFoldDB" id="A0A4R4DMK1"/>
<dbReference type="PANTHER" id="PTHR42978:SF2">
    <property type="entry name" value="102 KBASES UNSTABLE REGION: FROM 1 TO 119443"/>
    <property type="match status" value="1"/>
</dbReference>